<gene>
    <name evidence="2" type="ORF">CWS01_19135</name>
</gene>
<dbReference type="SUPFAM" id="SSF140566">
    <property type="entry name" value="FlgN-like"/>
    <property type="match status" value="1"/>
</dbReference>
<dbReference type="Pfam" id="PF05130">
    <property type="entry name" value="FlgN"/>
    <property type="match status" value="1"/>
</dbReference>
<dbReference type="Gene3D" id="1.20.58.300">
    <property type="entry name" value="FlgN-like"/>
    <property type="match status" value="1"/>
</dbReference>
<evidence type="ECO:0000256" key="1">
    <source>
        <dbReference type="ARBA" id="ARBA00022795"/>
    </source>
</evidence>
<name>A0A2N0YXU3_9BACI</name>
<evidence type="ECO:0000313" key="2">
    <source>
        <dbReference type="EMBL" id="PKG22084.1"/>
    </source>
</evidence>
<dbReference type="InterPro" id="IPR007809">
    <property type="entry name" value="FlgN-like"/>
</dbReference>
<accession>A0A2N0YXU3</accession>
<dbReference type="Proteomes" id="UP000233375">
    <property type="component" value="Unassembled WGS sequence"/>
</dbReference>
<comment type="caution">
    <text evidence="2">The sequence shown here is derived from an EMBL/GenBank/DDBJ whole genome shotgun (WGS) entry which is preliminary data.</text>
</comment>
<evidence type="ECO:0000313" key="3">
    <source>
        <dbReference type="Proteomes" id="UP000233375"/>
    </source>
</evidence>
<keyword evidence="2" id="KW-0282">Flagellum</keyword>
<dbReference type="OrthoDB" id="2381500at2"/>
<keyword evidence="2" id="KW-0969">Cilium</keyword>
<sequence>MSELLLIDILEKMVKLHKSLHAIAGNKTEVIKKGDIEPLQQIMKDEQAHIMSIQKLETARQNVVKQIAPELLQPSLTDCIQRLNQEEAAKVSGSAEHLKQIIMDLKETNTLNQQLLIQSLQFVNVSLNALKPTNRSINYGKPLKGDAIRTDTIGKQSMSLLNIKA</sequence>
<keyword evidence="3" id="KW-1185">Reference proteome</keyword>
<dbReference type="RefSeq" id="WP_101178812.1">
    <property type="nucleotide sequence ID" value="NZ_PISE01000047.1"/>
</dbReference>
<dbReference type="AlphaFoldDB" id="A0A2N0YXU3"/>
<reference evidence="2 3" key="1">
    <citation type="journal article" date="2003" name="Int. J. Syst. Evol. Microbiol.">
        <title>Bacillus nealsonii sp. nov., isolated from a spacecraft-assembly facility, whose spores are gamma-radiation resistant.</title>
        <authorList>
            <person name="Venkateswaran K."/>
            <person name="Kempf M."/>
            <person name="Chen F."/>
            <person name="Satomi M."/>
            <person name="Nicholson W."/>
            <person name="Kern R."/>
        </authorList>
    </citation>
    <scope>NUCLEOTIDE SEQUENCE [LARGE SCALE GENOMIC DNA]</scope>
    <source>
        <strain evidence="2 3">FO-92</strain>
    </source>
</reference>
<keyword evidence="1" id="KW-1005">Bacterial flagellum biogenesis</keyword>
<dbReference type="GO" id="GO:0044780">
    <property type="term" value="P:bacterial-type flagellum assembly"/>
    <property type="evidence" value="ECO:0007669"/>
    <property type="project" value="InterPro"/>
</dbReference>
<dbReference type="InterPro" id="IPR036679">
    <property type="entry name" value="FlgN-like_sf"/>
</dbReference>
<organism evidence="2 3">
    <name type="scientific">Niallia nealsonii</name>
    <dbReference type="NCBI Taxonomy" id="115979"/>
    <lineage>
        <taxon>Bacteria</taxon>
        <taxon>Bacillati</taxon>
        <taxon>Bacillota</taxon>
        <taxon>Bacilli</taxon>
        <taxon>Bacillales</taxon>
        <taxon>Bacillaceae</taxon>
        <taxon>Niallia</taxon>
    </lineage>
</organism>
<keyword evidence="2" id="KW-0966">Cell projection</keyword>
<dbReference type="EMBL" id="PISE01000047">
    <property type="protein sequence ID" value="PKG22084.1"/>
    <property type="molecule type" value="Genomic_DNA"/>
</dbReference>
<proteinExistence type="predicted"/>
<protein>
    <submittedName>
        <fullName evidence="2">Flagellar protein FlgN</fullName>
    </submittedName>
</protein>